<keyword evidence="3" id="KW-1185">Reference proteome</keyword>
<dbReference type="RefSeq" id="WP_231465256.1">
    <property type="nucleotide sequence ID" value="NZ_JAJOHW010000180.1"/>
</dbReference>
<evidence type="ECO:0000256" key="1">
    <source>
        <dbReference type="SAM" id="MobiDB-lite"/>
    </source>
</evidence>
<dbReference type="EMBL" id="JBHSEK010000006">
    <property type="protein sequence ID" value="MFC4490358.1"/>
    <property type="molecule type" value="Genomic_DNA"/>
</dbReference>
<accession>A0ABV8ZRN3</accession>
<proteinExistence type="predicted"/>
<gene>
    <name evidence="2" type="ORF">ACFO0R_12055</name>
</gene>
<evidence type="ECO:0000313" key="3">
    <source>
        <dbReference type="Proteomes" id="UP001595999"/>
    </source>
</evidence>
<protein>
    <submittedName>
        <fullName evidence="2">Uncharacterized protein</fullName>
    </submittedName>
</protein>
<reference evidence="3" key="1">
    <citation type="journal article" date="2019" name="Int. J. Syst. Evol. Microbiol.">
        <title>The Global Catalogue of Microorganisms (GCM) 10K type strain sequencing project: providing services to taxonomists for standard genome sequencing and annotation.</title>
        <authorList>
            <consortium name="The Broad Institute Genomics Platform"/>
            <consortium name="The Broad Institute Genome Sequencing Center for Infectious Disease"/>
            <person name="Wu L."/>
            <person name="Ma J."/>
        </authorList>
    </citation>
    <scope>NUCLEOTIDE SEQUENCE [LARGE SCALE GENOMIC DNA]</scope>
    <source>
        <strain evidence="3">CGMCC 4.7608</strain>
    </source>
</reference>
<comment type="caution">
    <text evidence="2">The sequence shown here is derived from an EMBL/GenBank/DDBJ whole genome shotgun (WGS) entry which is preliminary data.</text>
</comment>
<name>A0ABV8ZRN3_9NEIS</name>
<sequence length="83" mass="8921">MMGSKAAITNRNFVMNIVSNCMNDSEASTLKIGNSGGSPRASRHITHFQGESSRLRSSRRRRSGGRPGFCAPRARPASTALKA</sequence>
<dbReference type="Proteomes" id="UP001595999">
    <property type="component" value="Unassembled WGS sequence"/>
</dbReference>
<organism evidence="2 3">
    <name type="scientific">Chromobacterium aquaticum</name>
    <dbReference type="NCBI Taxonomy" id="467180"/>
    <lineage>
        <taxon>Bacteria</taxon>
        <taxon>Pseudomonadati</taxon>
        <taxon>Pseudomonadota</taxon>
        <taxon>Betaproteobacteria</taxon>
        <taxon>Neisseriales</taxon>
        <taxon>Chromobacteriaceae</taxon>
        <taxon>Chromobacterium</taxon>
    </lineage>
</organism>
<evidence type="ECO:0000313" key="2">
    <source>
        <dbReference type="EMBL" id="MFC4490358.1"/>
    </source>
</evidence>
<feature type="region of interest" description="Disordered" evidence="1">
    <location>
        <begin position="27"/>
        <end position="83"/>
    </location>
</feature>